<dbReference type="RefSeq" id="WP_233052490.1">
    <property type="nucleotide sequence ID" value="NZ_JAIMJA010000008.1"/>
</dbReference>
<proteinExistence type="predicted"/>
<sequence length="118" mass="13213">MNLGLLGYQHLPDEFSHWLEQSKVQVRHYKTADDFLLDDQNVQLSMLLSTYQLGANSIIELLRKNHGLQHNINVVVTECKGVNEAVQVMQAGAKVALPGKVQSTKLISLVNQYGIERA</sequence>
<accession>A0ABS8WB21</accession>
<comment type="caution">
    <text evidence="1">The sequence shown here is derived from an EMBL/GenBank/DDBJ whole genome shotgun (WGS) entry which is preliminary data.</text>
</comment>
<reference evidence="1 2" key="1">
    <citation type="journal article" date="2022" name="Environ. Microbiol. Rep.">
        <title>Eco-phylogenetic analyses reveal divergent evolution of vitamin B12 metabolism in the marine bacterial family 'Psychromonadaceae'.</title>
        <authorList>
            <person name="Jin X."/>
            <person name="Yang Y."/>
            <person name="Cao H."/>
            <person name="Gao B."/>
            <person name="Zhao Z."/>
        </authorList>
    </citation>
    <scope>NUCLEOTIDE SEQUENCE [LARGE SCALE GENOMIC DNA]</scope>
    <source>
        <strain evidence="1 2">MKS20</strain>
    </source>
</reference>
<dbReference type="EMBL" id="JAIMJA010000008">
    <property type="protein sequence ID" value="MCE2594979.1"/>
    <property type="molecule type" value="Genomic_DNA"/>
</dbReference>
<evidence type="ECO:0000313" key="1">
    <source>
        <dbReference type="EMBL" id="MCE2594979.1"/>
    </source>
</evidence>
<organism evidence="1 2">
    <name type="scientific">Motilimonas cestriensis</name>
    <dbReference type="NCBI Taxonomy" id="2742685"/>
    <lineage>
        <taxon>Bacteria</taxon>
        <taxon>Pseudomonadati</taxon>
        <taxon>Pseudomonadota</taxon>
        <taxon>Gammaproteobacteria</taxon>
        <taxon>Alteromonadales</taxon>
        <taxon>Alteromonadales genera incertae sedis</taxon>
        <taxon>Motilimonas</taxon>
    </lineage>
</organism>
<name>A0ABS8WB21_9GAMM</name>
<protein>
    <submittedName>
        <fullName evidence="1">Uncharacterized protein</fullName>
    </submittedName>
</protein>
<gene>
    <name evidence="1" type="ORF">K6Y31_09140</name>
</gene>
<dbReference type="Proteomes" id="UP001201273">
    <property type="component" value="Unassembled WGS sequence"/>
</dbReference>
<keyword evidence="2" id="KW-1185">Reference proteome</keyword>
<evidence type="ECO:0000313" key="2">
    <source>
        <dbReference type="Proteomes" id="UP001201273"/>
    </source>
</evidence>